<dbReference type="UniPathway" id="UPA00148"/>
<dbReference type="AlphaFoldDB" id="A0A6V8PR32"/>
<dbReference type="Gene3D" id="3.40.1010.10">
    <property type="entry name" value="Cobalt-precorrin-4 Transmethylase, Domain 1"/>
    <property type="match status" value="1"/>
</dbReference>
<evidence type="ECO:0000256" key="2">
    <source>
        <dbReference type="ARBA" id="ARBA00022573"/>
    </source>
</evidence>
<dbReference type="EMBL" id="BLSB01000015">
    <property type="protein sequence ID" value="GFP34653.1"/>
    <property type="molecule type" value="Genomic_DNA"/>
</dbReference>
<gene>
    <name evidence="7" type="ORF">HKBW3S33_01858</name>
    <name evidence="8" type="ORF">HKBW3S43_00446</name>
</gene>
<feature type="domain" description="Tetrapyrrole methylase" evidence="6">
    <location>
        <begin position="3"/>
        <end position="191"/>
    </location>
</feature>
<evidence type="ECO:0000259" key="6">
    <source>
        <dbReference type="Pfam" id="PF00590"/>
    </source>
</evidence>
<evidence type="ECO:0000313" key="10">
    <source>
        <dbReference type="Proteomes" id="UP000591948"/>
    </source>
</evidence>
<dbReference type="Pfam" id="PF00590">
    <property type="entry name" value="TP_methylase"/>
    <property type="match status" value="1"/>
</dbReference>
<dbReference type="InterPro" id="IPR000878">
    <property type="entry name" value="4pyrrol_Mease"/>
</dbReference>
<keyword evidence="10" id="KW-1185">Reference proteome</keyword>
<name>A0A6V8PR32_9ACTN</name>
<keyword evidence="3 8" id="KW-0489">Methyltransferase</keyword>
<reference evidence="9 10" key="1">
    <citation type="journal article" date="2020" name="Front. Microbiol.">
        <title>Single-cell genomics of novel Actinobacteria with the Wood-Ljungdahl pathway discovered in a serpentinizing system.</title>
        <authorList>
            <person name="Merino N."/>
            <person name="Kawai M."/>
            <person name="Boyd E.S."/>
            <person name="Colman D.R."/>
            <person name="McGlynn S.E."/>
            <person name="Nealson K.H."/>
            <person name="Kurokawa K."/>
            <person name="Hongoh Y."/>
        </authorList>
    </citation>
    <scope>NUCLEOTIDE SEQUENCE [LARGE SCALE GENOMIC DNA]</scope>
    <source>
        <strain evidence="7 10">S33</strain>
        <strain evidence="8 9">S43</strain>
    </source>
</reference>
<dbReference type="PANTHER" id="PTHR43182">
    <property type="entry name" value="COBALT-PRECORRIN-6B C(15)-METHYLTRANSFERASE (DECARBOXYLATING)"/>
    <property type="match status" value="1"/>
</dbReference>
<evidence type="ECO:0000256" key="1">
    <source>
        <dbReference type="ARBA" id="ARBA00004953"/>
    </source>
</evidence>
<evidence type="ECO:0000313" key="8">
    <source>
        <dbReference type="EMBL" id="GFP34653.1"/>
    </source>
</evidence>
<dbReference type="NCBIfam" id="TIGR02467">
    <property type="entry name" value="CbiE"/>
    <property type="match status" value="1"/>
</dbReference>
<dbReference type="CDD" id="cd11644">
    <property type="entry name" value="Precorrin-6Y-MT"/>
    <property type="match status" value="1"/>
</dbReference>
<dbReference type="GO" id="GO:0008276">
    <property type="term" value="F:protein methyltransferase activity"/>
    <property type="evidence" value="ECO:0007669"/>
    <property type="project" value="InterPro"/>
</dbReference>
<evidence type="ECO:0000256" key="4">
    <source>
        <dbReference type="ARBA" id="ARBA00022679"/>
    </source>
</evidence>
<proteinExistence type="predicted"/>
<comment type="pathway">
    <text evidence="1">Cofactor biosynthesis; adenosylcobalamin biosynthesis.</text>
</comment>
<comment type="caution">
    <text evidence="8">The sequence shown here is derived from an EMBL/GenBank/DDBJ whole genome shotgun (WGS) entry which is preliminary data.</text>
</comment>
<keyword evidence="5" id="KW-0949">S-adenosyl-L-methionine</keyword>
<sequence length="210" mass="23724">MNKVYIVGIGPGSEDYLLPVARKEIKRSDVLVGGKRALALFRDLNKEEIYLEGHFDQAIRYIEENRNRKRIAVLVSGDPGLYSFLGQISKFLKKEEYVVIPGISAIQVAFARIGEVWQDAKIISLHGRKVDNLVTEVKAHGKIALFTDSNFPPSQIASCLLENDVENRRVVVCENLTYPDEKIVDTNLETLSQMRGFGLCVMIIEEDLER</sequence>
<dbReference type="RefSeq" id="WP_176229388.1">
    <property type="nucleotide sequence ID" value="NZ_BLRY01000223.1"/>
</dbReference>
<evidence type="ECO:0000313" key="9">
    <source>
        <dbReference type="Proteomes" id="UP000576480"/>
    </source>
</evidence>
<dbReference type="SUPFAM" id="SSF53790">
    <property type="entry name" value="Tetrapyrrole methylase"/>
    <property type="match status" value="1"/>
</dbReference>
<evidence type="ECO:0000256" key="5">
    <source>
        <dbReference type="ARBA" id="ARBA00022691"/>
    </source>
</evidence>
<dbReference type="EMBL" id="BLRY01000223">
    <property type="protein sequence ID" value="GFP28443.1"/>
    <property type="molecule type" value="Genomic_DNA"/>
</dbReference>
<dbReference type="InterPro" id="IPR014777">
    <property type="entry name" value="4pyrrole_Mease_sub1"/>
</dbReference>
<keyword evidence="2" id="KW-0169">Cobalamin biosynthesis</keyword>
<organism evidence="8 9">
    <name type="scientific">Candidatus Hakubella thermalkaliphila</name>
    <dbReference type="NCBI Taxonomy" id="2754717"/>
    <lineage>
        <taxon>Bacteria</taxon>
        <taxon>Bacillati</taxon>
        <taxon>Actinomycetota</taxon>
        <taxon>Actinomycetota incertae sedis</taxon>
        <taxon>Candidatus Hakubellales</taxon>
        <taxon>Candidatus Hakubellaceae</taxon>
        <taxon>Candidatus Hakubella</taxon>
    </lineage>
</organism>
<dbReference type="Gene3D" id="3.30.950.10">
    <property type="entry name" value="Methyltransferase, Cobalt-precorrin-4 Transmethylase, Domain 2"/>
    <property type="match status" value="1"/>
</dbReference>
<dbReference type="InterPro" id="IPR035996">
    <property type="entry name" value="4pyrrol_Methylase_sf"/>
</dbReference>
<dbReference type="Proteomes" id="UP000576480">
    <property type="component" value="Unassembled WGS sequence"/>
</dbReference>
<dbReference type="Proteomes" id="UP000591948">
    <property type="component" value="Unassembled WGS sequence"/>
</dbReference>
<dbReference type="GO" id="GO:0032259">
    <property type="term" value="P:methylation"/>
    <property type="evidence" value="ECO:0007669"/>
    <property type="project" value="UniProtKB-KW"/>
</dbReference>
<accession>A0A6V8PR32</accession>
<keyword evidence="4 8" id="KW-0808">Transferase</keyword>
<dbReference type="InterPro" id="IPR012818">
    <property type="entry name" value="CbiE"/>
</dbReference>
<evidence type="ECO:0000313" key="7">
    <source>
        <dbReference type="EMBL" id="GFP28443.1"/>
    </source>
</evidence>
<dbReference type="InterPro" id="IPR050714">
    <property type="entry name" value="Cobalamin_biosynth_MTase"/>
</dbReference>
<evidence type="ECO:0000256" key="3">
    <source>
        <dbReference type="ARBA" id="ARBA00022603"/>
    </source>
</evidence>
<dbReference type="PANTHER" id="PTHR43182:SF1">
    <property type="entry name" value="COBALT-PRECORRIN-7 C(5)-METHYLTRANSFERASE"/>
    <property type="match status" value="1"/>
</dbReference>
<protein>
    <submittedName>
        <fullName evidence="8">Cobalt-precorrin-7 (C5)-methyltransferase</fullName>
    </submittedName>
</protein>
<dbReference type="InterPro" id="IPR014776">
    <property type="entry name" value="4pyrrole_Mease_sub2"/>
</dbReference>
<dbReference type="GO" id="GO:0009236">
    <property type="term" value="P:cobalamin biosynthetic process"/>
    <property type="evidence" value="ECO:0007669"/>
    <property type="project" value="UniProtKB-UniPathway"/>
</dbReference>